<keyword evidence="1" id="KW-0812">Transmembrane</keyword>
<keyword evidence="1" id="KW-1133">Transmembrane helix</keyword>
<feature type="transmembrane region" description="Helical" evidence="1">
    <location>
        <begin position="34"/>
        <end position="51"/>
    </location>
</feature>
<dbReference type="Proteomes" id="UP001208935">
    <property type="component" value="Unassembled WGS sequence"/>
</dbReference>
<protein>
    <submittedName>
        <fullName evidence="2">Uncharacterized protein</fullName>
    </submittedName>
</protein>
<evidence type="ECO:0000313" key="3">
    <source>
        <dbReference type="Proteomes" id="UP001208935"/>
    </source>
</evidence>
<reference evidence="3" key="1">
    <citation type="submission" date="2023-07" db="EMBL/GenBank/DDBJ databases">
        <title>Verminephrobacter genomes.</title>
        <authorList>
            <person name="Lund M.B."/>
        </authorList>
    </citation>
    <scope>NUCLEOTIDE SEQUENCE [LARGE SCALE GENOMIC DNA]</scope>
    <source>
        <strain evidence="3">AtM5-05</strain>
    </source>
</reference>
<dbReference type="EMBL" id="QZCW01000007">
    <property type="protein sequence ID" value="MCW5323663.1"/>
    <property type="molecule type" value="Genomic_DNA"/>
</dbReference>
<proteinExistence type="predicted"/>
<accession>A0ABT3KZ97</accession>
<name>A0ABT3KZ97_9BURK</name>
<sequence>MLFSGRRWMLWLPLPAAAVLAASGGNFLASCIPVLVGGLIFWIPFWLAWWLSDGFKGMSEWHGIGAPDITAGVHPCTGKPCFVHHLPWGDYYS</sequence>
<evidence type="ECO:0000256" key="1">
    <source>
        <dbReference type="SAM" id="Phobius"/>
    </source>
</evidence>
<keyword evidence="3" id="KW-1185">Reference proteome</keyword>
<gene>
    <name evidence="2" type="ORF">D5039_21715</name>
</gene>
<keyword evidence="1" id="KW-0472">Membrane</keyword>
<organism evidence="2 3">
    <name type="scientific">Verminephrobacter aporrectodeae subsp. tuberculatae</name>
    <dbReference type="NCBI Taxonomy" id="1110392"/>
    <lineage>
        <taxon>Bacteria</taxon>
        <taxon>Pseudomonadati</taxon>
        <taxon>Pseudomonadota</taxon>
        <taxon>Betaproteobacteria</taxon>
        <taxon>Burkholderiales</taxon>
        <taxon>Comamonadaceae</taxon>
        <taxon>Verminephrobacter</taxon>
    </lineage>
</organism>
<comment type="caution">
    <text evidence="2">The sequence shown here is derived from an EMBL/GenBank/DDBJ whole genome shotgun (WGS) entry which is preliminary data.</text>
</comment>
<evidence type="ECO:0000313" key="2">
    <source>
        <dbReference type="EMBL" id="MCW5323663.1"/>
    </source>
</evidence>
<dbReference type="PROSITE" id="PS51257">
    <property type="entry name" value="PROKAR_LIPOPROTEIN"/>
    <property type="match status" value="1"/>
</dbReference>